<dbReference type="GO" id="GO:0035556">
    <property type="term" value="P:intracellular signal transduction"/>
    <property type="evidence" value="ECO:0007669"/>
    <property type="project" value="InterPro"/>
</dbReference>
<dbReference type="STRING" id="556484.B7G666"/>
<keyword evidence="12" id="KW-1185">Reference proteome</keyword>
<protein>
    <recommendedName>
        <fullName evidence="13">Phosphodiesterase</fullName>
    </recommendedName>
</protein>
<dbReference type="PaxDb" id="2850-Phatr38549"/>
<evidence type="ECO:0008006" key="13">
    <source>
        <dbReference type="Google" id="ProtNLM"/>
    </source>
</evidence>
<dbReference type="Proteomes" id="UP000000759">
    <property type="component" value="Chromosome 16"/>
</dbReference>
<dbReference type="SUPFAM" id="SSF109604">
    <property type="entry name" value="HD-domain/PDEase-like"/>
    <property type="match status" value="1"/>
</dbReference>
<evidence type="ECO:0000259" key="10">
    <source>
        <dbReference type="PROSITE" id="PS51845"/>
    </source>
</evidence>
<dbReference type="eggNOG" id="KOG4171">
    <property type="taxonomic scope" value="Eukaryota"/>
</dbReference>
<dbReference type="OrthoDB" id="432756at2759"/>
<accession>B7G666</accession>
<evidence type="ECO:0000256" key="5">
    <source>
        <dbReference type="ARBA" id="ARBA00023136"/>
    </source>
</evidence>
<dbReference type="AlphaFoldDB" id="B7G666"/>
<dbReference type="GeneID" id="7203496"/>
<dbReference type="GO" id="GO:0004383">
    <property type="term" value="F:guanylate cyclase activity"/>
    <property type="evidence" value="ECO:0007669"/>
    <property type="project" value="TreeGrafter"/>
</dbReference>
<evidence type="ECO:0000256" key="6">
    <source>
        <dbReference type="ARBA" id="ARBA00023239"/>
    </source>
</evidence>
<dbReference type="Gene3D" id="1.10.1300.10">
    <property type="entry name" value="3'5'-cyclic nucleotide phosphodiesterase, catalytic domain"/>
    <property type="match status" value="1"/>
</dbReference>
<keyword evidence="5 8" id="KW-0472">Membrane</keyword>
<dbReference type="SMART" id="SM00044">
    <property type="entry name" value="CYCc"/>
    <property type="match status" value="1"/>
</dbReference>
<dbReference type="GO" id="GO:0007168">
    <property type="term" value="P:receptor guanylyl cyclase signaling pathway"/>
    <property type="evidence" value="ECO:0007669"/>
    <property type="project" value="TreeGrafter"/>
</dbReference>
<evidence type="ECO:0000313" key="12">
    <source>
        <dbReference type="Proteomes" id="UP000000759"/>
    </source>
</evidence>
<dbReference type="PANTHER" id="PTHR11920">
    <property type="entry name" value="GUANYLYL CYCLASE"/>
    <property type="match status" value="1"/>
</dbReference>
<dbReference type="eggNOG" id="KOG3689">
    <property type="taxonomic scope" value="Eukaryota"/>
</dbReference>
<comment type="subcellular location">
    <subcellularLocation>
        <location evidence="1">Membrane</location>
    </subcellularLocation>
</comment>
<feature type="domain" description="Guanylate cyclase" evidence="9">
    <location>
        <begin position="519"/>
        <end position="653"/>
    </location>
</feature>
<dbReference type="EMBL" id="CM000618">
    <property type="protein sequence ID" value="EEC45958.1"/>
    <property type="molecule type" value="Genomic_DNA"/>
</dbReference>
<dbReference type="InterPro" id="IPR029787">
    <property type="entry name" value="Nucleotide_cyclase"/>
</dbReference>
<gene>
    <name evidence="11" type="ORF">PHATRDRAFT_38549</name>
</gene>
<dbReference type="InParanoid" id="B7G666"/>
<dbReference type="Pfam" id="PF00211">
    <property type="entry name" value="Guanylate_cyc"/>
    <property type="match status" value="1"/>
</dbReference>
<dbReference type="PROSITE" id="PS50125">
    <property type="entry name" value="GUANYLATE_CYCLASE_2"/>
    <property type="match status" value="1"/>
</dbReference>
<evidence type="ECO:0000256" key="3">
    <source>
        <dbReference type="ARBA" id="ARBA00022741"/>
    </source>
</evidence>
<organism evidence="11 12">
    <name type="scientific">Phaeodactylum tricornutum (strain CCAP 1055/1)</name>
    <dbReference type="NCBI Taxonomy" id="556484"/>
    <lineage>
        <taxon>Eukaryota</taxon>
        <taxon>Sar</taxon>
        <taxon>Stramenopiles</taxon>
        <taxon>Ochrophyta</taxon>
        <taxon>Bacillariophyta</taxon>
        <taxon>Bacillariophyceae</taxon>
        <taxon>Bacillariophycidae</taxon>
        <taxon>Naviculales</taxon>
        <taxon>Phaeodactylaceae</taxon>
        <taxon>Phaeodactylum</taxon>
    </lineage>
</organism>
<evidence type="ECO:0000256" key="7">
    <source>
        <dbReference type="SAM" id="MobiDB-lite"/>
    </source>
</evidence>
<keyword evidence="3" id="KW-0547">Nucleotide-binding</keyword>
<dbReference type="GO" id="GO:0000166">
    <property type="term" value="F:nucleotide binding"/>
    <property type="evidence" value="ECO:0007669"/>
    <property type="project" value="UniProtKB-KW"/>
</dbReference>
<dbReference type="PROSITE" id="PS51845">
    <property type="entry name" value="PDEASE_I_2"/>
    <property type="match status" value="1"/>
</dbReference>
<dbReference type="HOGENOM" id="CLU_002996_0_0_1"/>
<feature type="transmembrane region" description="Helical" evidence="8">
    <location>
        <begin position="414"/>
        <end position="440"/>
    </location>
</feature>
<dbReference type="PANTHER" id="PTHR11920:SF335">
    <property type="entry name" value="GUANYLATE CYCLASE"/>
    <property type="match status" value="1"/>
</dbReference>
<evidence type="ECO:0000256" key="1">
    <source>
        <dbReference type="ARBA" id="ARBA00004370"/>
    </source>
</evidence>
<dbReference type="GO" id="GO:0004016">
    <property type="term" value="F:adenylate cyclase activity"/>
    <property type="evidence" value="ECO:0007669"/>
    <property type="project" value="TreeGrafter"/>
</dbReference>
<dbReference type="InterPro" id="IPR001054">
    <property type="entry name" value="A/G_cyclase"/>
</dbReference>
<dbReference type="GO" id="GO:0001653">
    <property type="term" value="F:peptide receptor activity"/>
    <property type="evidence" value="ECO:0007669"/>
    <property type="project" value="TreeGrafter"/>
</dbReference>
<dbReference type="KEGG" id="pti:PHATRDRAFT_38549"/>
<dbReference type="CDD" id="cd07302">
    <property type="entry name" value="CHD"/>
    <property type="match status" value="1"/>
</dbReference>
<name>B7G666_PHATC</name>
<dbReference type="GO" id="GO:0005886">
    <property type="term" value="C:plasma membrane"/>
    <property type="evidence" value="ECO:0007669"/>
    <property type="project" value="TreeGrafter"/>
</dbReference>
<evidence type="ECO:0000259" key="9">
    <source>
        <dbReference type="PROSITE" id="PS50125"/>
    </source>
</evidence>
<dbReference type="SUPFAM" id="SSF55073">
    <property type="entry name" value="Nucleotide cyclase"/>
    <property type="match status" value="1"/>
</dbReference>
<evidence type="ECO:0000256" key="4">
    <source>
        <dbReference type="ARBA" id="ARBA00022989"/>
    </source>
</evidence>
<dbReference type="Gene3D" id="3.30.70.1230">
    <property type="entry name" value="Nucleotide cyclase"/>
    <property type="match status" value="1"/>
</dbReference>
<feature type="transmembrane region" description="Helical" evidence="8">
    <location>
        <begin position="53"/>
        <end position="76"/>
    </location>
</feature>
<proteinExistence type="predicted"/>
<dbReference type="Pfam" id="PF00233">
    <property type="entry name" value="PDEase_I"/>
    <property type="match status" value="1"/>
</dbReference>
<dbReference type="SMART" id="SM00471">
    <property type="entry name" value="HDc"/>
    <property type="match status" value="1"/>
</dbReference>
<sequence>MSSHGQETVVSFDELSQASSESESKKSSSNGGRSDDEARQILSKQESEDVFRLRVTVILVLFAAAMAVSASIFLMISTSEHQEFENQFEGIAERIVDAFEGIPQQRIGAVSSLAIAASAHGVDHHQHWPFVALSSFQERSTSIRNQAQALFVAIAPLISQTDRSEWESFVSSNASNWIDEGFLYQEQMGLSQFAPSGNASTIIAGAPLISSLNENVSYENSLGEGPFLPYWQTSPILEESLLNVDILNDQEKAESARTCLETRSAVFGRLESAPAASNDTESSFYTLFYSKLLSITEGEYVFEKKKDEPVAVIVATMHWASLFKNLLPTNIEGIHVVLENPCYGSFTYEIEGRNVNSIGNGDHHEVAFENTSKNASLLSVENTVDGTLNGLPLYEGECPFSISVYPTAKFRSNFITLTPLVVTLAVALIFVFTVFMFIMYDRFVERRQKIVLRKAVQTSAIVSSMFPKSVQDRLLEANEKARTQVSTGANSQMNSFFNGAERNNYDQHDPIADLFPNCTVLFADIAGFTAWSSSRDPAQVFVLLQAVYQAFDAIANRRKVFKVETIGDSYVAVAGLPEVQEKHAVVMARFAWECLIKMHQVTKDLEVSLGPDTGELSMRVGLHSGAVTAGVLRGDRARFQLFGDTVNTAARMESTGVRGKIQISQSTADLIIASGKAHWIKQRPDSVEAKGKGTLTTFWLQPRVKEGSSNCSSETEDASNPQFQYEIGDKPLRKSYALVAKQDRLIDWIVELLAEYARKIISRRGVLQTKPDRCFDLFYETPEGKTCLDEATGAVSLPQFDHEAGSKNADESVVHLDANFVQQLREYVSIIASTYRENAFHNFEHACHVAMSVNKLLKKIISPYWRPDEINGGSGGLALRLHEFTHGIYSDPLTLFGIVFSALIHDVDHRGVSNVQLIKEEREMAEVYRGKSVAEQNSLDISWGLLMSSQFKELRTCLFHNRDEMMRFRQVIVNTVLATDIFDRELNELRTKRWRMAFYESHPDTTFGNDLKATILIEHIIQASDVSHTMQHWHVYRKWNEHLFHETYLAYTEGRMASDPSTFWYEGELRFFDSYIIPLANKLRDIGVFGMSSDEYLIYALSNRQEWEQKGQETVAEMMKKYSSYRKR</sequence>
<keyword evidence="2 8" id="KW-0812">Transmembrane</keyword>
<evidence type="ECO:0000256" key="2">
    <source>
        <dbReference type="ARBA" id="ARBA00022692"/>
    </source>
</evidence>
<dbReference type="InterPro" id="IPR003607">
    <property type="entry name" value="HD/PDEase_dom"/>
</dbReference>
<evidence type="ECO:0000256" key="8">
    <source>
        <dbReference type="SAM" id="Phobius"/>
    </source>
</evidence>
<keyword evidence="4 8" id="KW-1133">Transmembrane helix</keyword>
<feature type="region of interest" description="Disordered" evidence="7">
    <location>
        <begin position="1"/>
        <end position="37"/>
    </location>
</feature>
<reference evidence="11 12" key="1">
    <citation type="journal article" date="2008" name="Nature">
        <title>The Phaeodactylum genome reveals the evolutionary history of diatom genomes.</title>
        <authorList>
            <person name="Bowler C."/>
            <person name="Allen A.E."/>
            <person name="Badger J.H."/>
            <person name="Grimwood J."/>
            <person name="Jabbari K."/>
            <person name="Kuo A."/>
            <person name="Maheswari U."/>
            <person name="Martens C."/>
            <person name="Maumus F."/>
            <person name="Otillar R.P."/>
            <person name="Rayko E."/>
            <person name="Salamov A."/>
            <person name="Vandepoele K."/>
            <person name="Beszteri B."/>
            <person name="Gruber A."/>
            <person name="Heijde M."/>
            <person name="Katinka M."/>
            <person name="Mock T."/>
            <person name="Valentin K."/>
            <person name="Verret F."/>
            <person name="Berges J.A."/>
            <person name="Brownlee C."/>
            <person name="Cadoret J.P."/>
            <person name="Chiovitti A."/>
            <person name="Choi C.J."/>
            <person name="Coesel S."/>
            <person name="De Martino A."/>
            <person name="Detter J.C."/>
            <person name="Durkin C."/>
            <person name="Falciatore A."/>
            <person name="Fournet J."/>
            <person name="Haruta M."/>
            <person name="Huysman M.J."/>
            <person name="Jenkins B.D."/>
            <person name="Jiroutova K."/>
            <person name="Jorgensen R.E."/>
            <person name="Joubert Y."/>
            <person name="Kaplan A."/>
            <person name="Kroger N."/>
            <person name="Kroth P.G."/>
            <person name="La Roche J."/>
            <person name="Lindquist E."/>
            <person name="Lommer M."/>
            <person name="Martin-Jezequel V."/>
            <person name="Lopez P.J."/>
            <person name="Lucas S."/>
            <person name="Mangogna M."/>
            <person name="McGinnis K."/>
            <person name="Medlin L.K."/>
            <person name="Montsant A."/>
            <person name="Oudot-Le Secq M.P."/>
            <person name="Napoli C."/>
            <person name="Obornik M."/>
            <person name="Parker M.S."/>
            <person name="Petit J.L."/>
            <person name="Porcel B.M."/>
            <person name="Poulsen N."/>
            <person name="Robison M."/>
            <person name="Rychlewski L."/>
            <person name="Rynearson T.A."/>
            <person name="Schmutz J."/>
            <person name="Shapiro H."/>
            <person name="Siaut M."/>
            <person name="Stanley M."/>
            <person name="Sussman M.R."/>
            <person name="Taylor A.R."/>
            <person name="Vardi A."/>
            <person name="von Dassow P."/>
            <person name="Vyverman W."/>
            <person name="Willis A."/>
            <person name="Wyrwicz L.S."/>
            <person name="Rokhsar D.S."/>
            <person name="Weissenbach J."/>
            <person name="Armbrust E.V."/>
            <person name="Green B.R."/>
            <person name="Van de Peer Y."/>
            <person name="Grigoriev I.V."/>
        </authorList>
    </citation>
    <scope>NUCLEOTIDE SEQUENCE [LARGE SCALE GENOMIC DNA]</scope>
    <source>
        <strain evidence="11 12">CCAP 1055/1</strain>
    </source>
</reference>
<dbReference type="InterPro" id="IPR036971">
    <property type="entry name" value="PDEase_catalytic_dom_sf"/>
</dbReference>
<dbReference type="GO" id="GO:0004114">
    <property type="term" value="F:3',5'-cyclic-nucleotide phosphodiesterase activity"/>
    <property type="evidence" value="ECO:0007669"/>
    <property type="project" value="InterPro"/>
</dbReference>
<keyword evidence="6" id="KW-0456">Lyase</keyword>
<feature type="compositionally biased region" description="Polar residues" evidence="7">
    <location>
        <begin position="1"/>
        <end position="18"/>
    </location>
</feature>
<dbReference type="InterPro" id="IPR002073">
    <property type="entry name" value="PDEase_catalytic_dom"/>
</dbReference>
<dbReference type="InterPro" id="IPR050401">
    <property type="entry name" value="Cyclic_nucleotide_synthase"/>
</dbReference>
<evidence type="ECO:0000313" key="11">
    <source>
        <dbReference type="EMBL" id="EEC45958.1"/>
    </source>
</evidence>
<reference evidence="12" key="2">
    <citation type="submission" date="2008-08" db="EMBL/GenBank/DDBJ databases">
        <authorList>
            <consortium name="Diatom Consortium"/>
            <person name="Grigoriev I."/>
            <person name="Grimwood J."/>
            <person name="Kuo A."/>
            <person name="Otillar R.P."/>
            <person name="Salamov A."/>
            <person name="Detter J.C."/>
            <person name="Lindquist E."/>
            <person name="Shapiro H."/>
            <person name="Lucas S."/>
            <person name="Glavina del Rio T."/>
            <person name="Pitluck S."/>
            <person name="Rokhsar D."/>
            <person name="Bowler C."/>
        </authorList>
    </citation>
    <scope>GENOME REANNOTATION</scope>
    <source>
        <strain evidence="12">CCAP 1055/1</strain>
    </source>
</reference>
<feature type="domain" description="PDEase" evidence="10">
    <location>
        <begin position="749"/>
        <end position="981"/>
    </location>
</feature>
<dbReference type="RefSeq" id="XP_002182671.1">
    <property type="nucleotide sequence ID" value="XM_002182635.1"/>
</dbReference>